<evidence type="ECO:0000313" key="2">
    <source>
        <dbReference type="EMBL" id="CAE8610133.1"/>
    </source>
</evidence>
<sequence>DDDAPPQEGTVWVCTSGDQIPEEAKPLPGILRCSGAEESEIRMDGRFMGPILLRPSAASLASEPRCCLLSQVTFEGLPASTDHGSGDGLADGHRLRDDRPPTNW</sequence>
<protein>
    <submittedName>
        <fullName evidence="2">Uncharacterized protein</fullName>
    </submittedName>
</protein>
<gene>
    <name evidence="2" type="ORF">PGLA1383_LOCUS27960</name>
</gene>
<organism evidence="2 3">
    <name type="scientific">Polarella glacialis</name>
    <name type="common">Dinoflagellate</name>
    <dbReference type="NCBI Taxonomy" id="89957"/>
    <lineage>
        <taxon>Eukaryota</taxon>
        <taxon>Sar</taxon>
        <taxon>Alveolata</taxon>
        <taxon>Dinophyceae</taxon>
        <taxon>Suessiales</taxon>
        <taxon>Suessiaceae</taxon>
        <taxon>Polarella</taxon>
    </lineage>
</organism>
<dbReference type="AlphaFoldDB" id="A0A813FCB6"/>
<dbReference type="Proteomes" id="UP000654075">
    <property type="component" value="Unassembled WGS sequence"/>
</dbReference>
<dbReference type="EMBL" id="CAJNNV010024545">
    <property type="protein sequence ID" value="CAE8610133.1"/>
    <property type="molecule type" value="Genomic_DNA"/>
</dbReference>
<feature type="non-terminal residue" evidence="2">
    <location>
        <position position="104"/>
    </location>
</feature>
<accession>A0A813FCB6</accession>
<keyword evidence="3" id="KW-1185">Reference proteome</keyword>
<proteinExistence type="predicted"/>
<feature type="region of interest" description="Disordered" evidence="1">
    <location>
        <begin position="77"/>
        <end position="104"/>
    </location>
</feature>
<feature type="non-terminal residue" evidence="2">
    <location>
        <position position="1"/>
    </location>
</feature>
<reference evidence="2" key="1">
    <citation type="submission" date="2021-02" db="EMBL/GenBank/DDBJ databases">
        <authorList>
            <person name="Dougan E. K."/>
            <person name="Rhodes N."/>
            <person name="Thang M."/>
            <person name="Chan C."/>
        </authorList>
    </citation>
    <scope>NUCLEOTIDE SEQUENCE</scope>
</reference>
<evidence type="ECO:0000256" key="1">
    <source>
        <dbReference type="SAM" id="MobiDB-lite"/>
    </source>
</evidence>
<comment type="caution">
    <text evidence="2">The sequence shown here is derived from an EMBL/GenBank/DDBJ whole genome shotgun (WGS) entry which is preliminary data.</text>
</comment>
<name>A0A813FCB6_POLGL</name>
<evidence type="ECO:0000313" key="3">
    <source>
        <dbReference type="Proteomes" id="UP000654075"/>
    </source>
</evidence>
<feature type="compositionally biased region" description="Basic and acidic residues" evidence="1">
    <location>
        <begin position="90"/>
        <end position="104"/>
    </location>
</feature>